<dbReference type="EMBL" id="JAQJZL010000010">
    <property type="protein sequence ID" value="KAJ6034730.1"/>
    <property type="molecule type" value="Genomic_DNA"/>
</dbReference>
<organism evidence="1 2">
    <name type="scientific">Penicillium canescens</name>
    <dbReference type="NCBI Taxonomy" id="5083"/>
    <lineage>
        <taxon>Eukaryota</taxon>
        <taxon>Fungi</taxon>
        <taxon>Dikarya</taxon>
        <taxon>Ascomycota</taxon>
        <taxon>Pezizomycotina</taxon>
        <taxon>Eurotiomycetes</taxon>
        <taxon>Eurotiomycetidae</taxon>
        <taxon>Eurotiales</taxon>
        <taxon>Aspergillaceae</taxon>
        <taxon>Penicillium</taxon>
    </lineage>
</organism>
<dbReference type="AlphaFoldDB" id="A0AAD6I6C4"/>
<reference evidence="1" key="2">
    <citation type="submission" date="2023-01" db="EMBL/GenBank/DDBJ databases">
        <authorList>
            <person name="Petersen C."/>
        </authorList>
    </citation>
    <scope>NUCLEOTIDE SEQUENCE</scope>
    <source>
        <strain evidence="1">IBT 15450</strain>
    </source>
</reference>
<comment type="caution">
    <text evidence="1">The sequence shown here is derived from an EMBL/GenBank/DDBJ whole genome shotgun (WGS) entry which is preliminary data.</text>
</comment>
<sequence length="159" mass="16832">MNVVPEQTAHGNWSTYPKVSMSGFGTCSIVVVYNKHGFLASNISAGTDLEKDAMNKLCTTYPSIKSTVFGNQQVKVLILCEQMNIAKGGLMRSAVEKILPTETVVRYYDAASFLGTSSMTPGCEFSIGPGVNGFSAVLKGANGKSAKPLSEPTGILKCP</sequence>
<evidence type="ECO:0000313" key="2">
    <source>
        <dbReference type="Proteomes" id="UP001219568"/>
    </source>
</evidence>
<name>A0AAD6I6C4_PENCN</name>
<gene>
    <name evidence="1" type="ORF">N7460_008905</name>
</gene>
<reference evidence="1" key="1">
    <citation type="journal article" date="2023" name="IMA Fungus">
        <title>Comparative genomic study of the Penicillium genus elucidates a diverse pangenome and 15 lateral gene transfer events.</title>
        <authorList>
            <person name="Petersen C."/>
            <person name="Sorensen T."/>
            <person name="Nielsen M.R."/>
            <person name="Sondergaard T.E."/>
            <person name="Sorensen J.L."/>
            <person name="Fitzpatrick D.A."/>
            <person name="Frisvad J.C."/>
            <person name="Nielsen K.L."/>
        </authorList>
    </citation>
    <scope>NUCLEOTIDE SEQUENCE</scope>
    <source>
        <strain evidence="1">IBT 15450</strain>
    </source>
</reference>
<dbReference type="Proteomes" id="UP001219568">
    <property type="component" value="Unassembled WGS sequence"/>
</dbReference>
<evidence type="ECO:0000313" key="1">
    <source>
        <dbReference type="EMBL" id="KAJ6034730.1"/>
    </source>
</evidence>
<keyword evidence="2" id="KW-1185">Reference proteome</keyword>
<protein>
    <submittedName>
        <fullName evidence="1">Uncharacterized protein</fullName>
    </submittedName>
</protein>
<proteinExistence type="predicted"/>
<accession>A0AAD6I6C4</accession>